<feature type="region of interest" description="Disordered" evidence="1">
    <location>
        <begin position="1"/>
        <end position="149"/>
    </location>
</feature>
<feature type="compositionally biased region" description="Low complexity" evidence="1">
    <location>
        <begin position="1"/>
        <end position="29"/>
    </location>
</feature>
<feature type="compositionally biased region" description="Basic and acidic residues" evidence="1">
    <location>
        <begin position="361"/>
        <end position="372"/>
    </location>
</feature>
<feature type="compositionally biased region" description="Low complexity" evidence="1">
    <location>
        <begin position="576"/>
        <end position="587"/>
    </location>
</feature>
<dbReference type="GeneID" id="28977062"/>
<dbReference type="AlphaFoldDB" id="A0A194S633"/>
<gene>
    <name evidence="2" type="ORF">RHOBADRAFT_53004</name>
</gene>
<feature type="region of interest" description="Disordered" evidence="1">
    <location>
        <begin position="718"/>
        <end position="838"/>
    </location>
</feature>
<dbReference type="Proteomes" id="UP000053890">
    <property type="component" value="Unassembled WGS sequence"/>
</dbReference>
<feature type="compositionally biased region" description="Pro residues" evidence="1">
    <location>
        <begin position="801"/>
        <end position="827"/>
    </location>
</feature>
<organism evidence="2 3">
    <name type="scientific">Rhodotorula graminis (strain WP1)</name>
    <dbReference type="NCBI Taxonomy" id="578459"/>
    <lineage>
        <taxon>Eukaryota</taxon>
        <taxon>Fungi</taxon>
        <taxon>Dikarya</taxon>
        <taxon>Basidiomycota</taxon>
        <taxon>Pucciniomycotina</taxon>
        <taxon>Microbotryomycetes</taxon>
        <taxon>Sporidiobolales</taxon>
        <taxon>Sporidiobolaceae</taxon>
        <taxon>Rhodotorula</taxon>
    </lineage>
</organism>
<feature type="compositionally biased region" description="Acidic residues" evidence="1">
    <location>
        <begin position="382"/>
        <end position="396"/>
    </location>
</feature>
<feature type="region of interest" description="Disordered" evidence="1">
    <location>
        <begin position="171"/>
        <end position="230"/>
    </location>
</feature>
<dbReference type="RefSeq" id="XP_018272053.1">
    <property type="nucleotide sequence ID" value="XM_018416614.1"/>
</dbReference>
<feature type="compositionally biased region" description="Polar residues" evidence="1">
    <location>
        <begin position="566"/>
        <end position="575"/>
    </location>
</feature>
<feature type="region of interest" description="Disordered" evidence="1">
    <location>
        <begin position="565"/>
        <end position="603"/>
    </location>
</feature>
<dbReference type="OrthoDB" id="2524489at2759"/>
<feature type="compositionally biased region" description="Low complexity" evidence="1">
    <location>
        <begin position="399"/>
        <end position="411"/>
    </location>
</feature>
<dbReference type="STRING" id="578459.A0A194S633"/>
<protein>
    <submittedName>
        <fullName evidence="2">Uncharacterized protein</fullName>
    </submittedName>
</protein>
<feature type="compositionally biased region" description="Low complexity" evidence="1">
    <location>
        <begin position="339"/>
        <end position="352"/>
    </location>
</feature>
<feature type="compositionally biased region" description="Low complexity" evidence="1">
    <location>
        <begin position="768"/>
        <end position="800"/>
    </location>
</feature>
<name>A0A194S633_RHOGW</name>
<evidence type="ECO:0000313" key="3">
    <source>
        <dbReference type="Proteomes" id="UP000053890"/>
    </source>
</evidence>
<evidence type="ECO:0000256" key="1">
    <source>
        <dbReference type="SAM" id="MobiDB-lite"/>
    </source>
</evidence>
<dbReference type="OMA" id="DIERSCA"/>
<feature type="compositionally biased region" description="Basic and acidic residues" evidence="1">
    <location>
        <begin position="319"/>
        <end position="338"/>
    </location>
</feature>
<reference evidence="2 3" key="1">
    <citation type="journal article" date="2015" name="Front. Microbiol.">
        <title>Genome sequence of the plant growth promoting endophytic yeast Rhodotorula graminis WP1.</title>
        <authorList>
            <person name="Firrincieli A."/>
            <person name="Otillar R."/>
            <person name="Salamov A."/>
            <person name="Schmutz J."/>
            <person name="Khan Z."/>
            <person name="Redman R.S."/>
            <person name="Fleck N.D."/>
            <person name="Lindquist E."/>
            <person name="Grigoriev I.V."/>
            <person name="Doty S.L."/>
        </authorList>
    </citation>
    <scope>NUCLEOTIDE SEQUENCE [LARGE SCALE GENOMIC DNA]</scope>
    <source>
        <strain evidence="2 3">WP1</strain>
    </source>
</reference>
<evidence type="ECO:0000313" key="2">
    <source>
        <dbReference type="EMBL" id="KPV76004.1"/>
    </source>
</evidence>
<dbReference type="EMBL" id="KQ474077">
    <property type="protein sequence ID" value="KPV76004.1"/>
    <property type="molecule type" value="Genomic_DNA"/>
</dbReference>
<feature type="region of interest" description="Disordered" evidence="1">
    <location>
        <begin position="319"/>
        <end position="412"/>
    </location>
</feature>
<keyword evidence="3" id="KW-1185">Reference proteome</keyword>
<proteinExistence type="predicted"/>
<sequence>MRLAQPATTGTQQQPVQERARQAQQAQPQLRPPAPPQPQPGPEQRPPPAQHAPQQPRPTQAVAPTQPAGVLAARAPPPPLASRIKPEPPSSPSIPCPSLAPTPSSALPAPPVDIKPLVGRLGPLPHATAAGDGGARASPSADELRTFKERADELRAAEARAAELRRLEAAEAAEAKEREERAERERREKERREADARREKEERDEEERQEKERREAAEREKEKRREKERIEMERLERELLEMERRRTNEMVEAARRVAEERAAAEAQQRALEEKREAERVAAEERAAVEAAAAEDQRSRALRMAEERAFAELRAAEAELREAEARAAARRASKERARASAEGAQGGSSAAAGAQGGPYEGDDGRGAGARDRAAPIGGGAGQEGEDGDRVMDEDDEVEPRTTTRPRTTSAPTWDAEVPPLQEQAPYEWAQPGPIPSLAAIVARREEIFTKQRTFNDPELQRKSQDLIAAKLATYARSGSYSTFAYKVSAYCSFCRAVDIPPWPATPPVLALFAHQVSYYATSSRGVLIEAFNMIHKVCRDLWGPLPAFKELLEWPGAQAAVLEWKKQSPTTPTSGSPARQAQEPAQAEGDNGKDGSAAAPAEIPRGKRGRTIPQYFCPGLPAVGATFPSSLAAHEQIAAAMIPVYGNGLDIGRPSKIMCNRHGTGCPMCIHLGGGGGRWRVLESSNFFHNHERDSRIVKDPAWRPVIRNSTVREAVEKRDVAAGIRTTTVNPKKRDDNPGPDPPAPKKQARAPPSTSLPERPVFPPSSPAKSATAAALTAPQHAGFAPTSTSTSTAPSVEPAVPPSAPPVPPPPPPAPSTASPAPPAPARRSGVTPSFHLPAPDPAAFLADLTSFLSALDPSLAPLAQPLHSAGISTLRDLRAFVQFEPATRMALYEDLHTSGGDAAMLDVDVVERLENALAAAQASAWR</sequence>
<feature type="compositionally biased region" description="Pro residues" evidence="1">
    <location>
        <begin position="30"/>
        <end position="50"/>
    </location>
</feature>
<accession>A0A194S633</accession>
<feature type="compositionally biased region" description="Pro residues" evidence="1">
    <location>
        <begin position="87"/>
        <end position="100"/>
    </location>
</feature>
<feature type="compositionally biased region" description="Low complexity" evidence="1">
    <location>
        <begin position="51"/>
        <end position="74"/>
    </location>
</feature>